<protein>
    <recommendedName>
        <fullName evidence="2">Antitoxin</fullName>
    </recommendedName>
</protein>
<dbReference type="Gene3D" id="3.40.1620.10">
    <property type="entry name" value="YefM-like domain"/>
    <property type="match status" value="1"/>
</dbReference>
<evidence type="ECO:0000256" key="1">
    <source>
        <dbReference type="ARBA" id="ARBA00009981"/>
    </source>
</evidence>
<name>A0A1X0DR71_MYCHE</name>
<dbReference type="RefSeq" id="WP_083073289.1">
    <property type="nucleotide sequence ID" value="NZ_AP022615.1"/>
</dbReference>
<dbReference type="STRING" id="53376.BST25_06975"/>
<accession>A0A1X0DR71</accession>
<comment type="function">
    <text evidence="2">Antitoxin component of a type II toxin-antitoxin (TA) system.</text>
</comment>
<evidence type="ECO:0000313" key="4">
    <source>
        <dbReference type="Proteomes" id="UP000192566"/>
    </source>
</evidence>
<dbReference type="InterPro" id="IPR036165">
    <property type="entry name" value="YefM-like_sf"/>
</dbReference>
<evidence type="ECO:0000313" key="3">
    <source>
        <dbReference type="EMBL" id="ORA74866.1"/>
    </source>
</evidence>
<dbReference type="AlphaFoldDB" id="A0A1X0DR71"/>
<keyword evidence="4" id="KW-1185">Reference proteome</keyword>
<organism evidence="3 4">
    <name type="scientific">Mycobacterium heidelbergense</name>
    <dbReference type="NCBI Taxonomy" id="53376"/>
    <lineage>
        <taxon>Bacteria</taxon>
        <taxon>Bacillati</taxon>
        <taxon>Actinomycetota</taxon>
        <taxon>Actinomycetes</taxon>
        <taxon>Mycobacteriales</taxon>
        <taxon>Mycobacteriaceae</taxon>
        <taxon>Mycobacterium</taxon>
        <taxon>Mycobacterium simiae complex</taxon>
    </lineage>
</organism>
<dbReference type="Proteomes" id="UP000192566">
    <property type="component" value="Unassembled WGS sequence"/>
</dbReference>
<dbReference type="SUPFAM" id="SSF143120">
    <property type="entry name" value="YefM-like"/>
    <property type="match status" value="1"/>
</dbReference>
<dbReference type="Pfam" id="PF02604">
    <property type="entry name" value="PhdYeFM_antitox"/>
    <property type="match status" value="1"/>
</dbReference>
<dbReference type="EMBL" id="MVHR01000007">
    <property type="protein sequence ID" value="ORA74866.1"/>
    <property type="molecule type" value="Genomic_DNA"/>
</dbReference>
<reference evidence="3 4" key="1">
    <citation type="submission" date="2017-02" db="EMBL/GenBank/DDBJ databases">
        <title>The new phylogeny of genus Mycobacterium.</title>
        <authorList>
            <person name="Tortoli E."/>
            <person name="Trovato A."/>
            <person name="Cirillo D.M."/>
        </authorList>
    </citation>
    <scope>NUCLEOTIDE SEQUENCE [LARGE SCALE GENOMIC DNA]</scope>
    <source>
        <strain evidence="3 4">DSM 44471</strain>
    </source>
</reference>
<dbReference type="OrthoDB" id="72009at2"/>
<gene>
    <name evidence="3" type="ORF">BST25_06975</name>
</gene>
<proteinExistence type="inferred from homology"/>
<sequence>MTSRELNRDVSAAKRAANEGPVVITDRGKPAYVLLSIAEYRRLKDRRNIVDILGMDDDEDIEFEPVRLPDLPRAAEF</sequence>
<comment type="similarity">
    <text evidence="1 2">Belongs to the phD/YefM antitoxin family.</text>
</comment>
<evidence type="ECO:0000256" key="2">
    <source>
        <dbReference type="RuleBase" id="RU362080"/>
    </source>
</evidence>
<dbReference type="NCBIfam" id="TIGR01552">
    <property type="entry name" value="phd_fam"/>
    <property type="match status" value="1"/>
</dbReference>
<dbReference type="InterPro" id="IPR006442">
    <property type="entry name" value="Antitoxin_Phd/YefM"/>
</dbReference>
<comment type="caution">
    <text evidence="3">The sequence shown here is derived from an EMBL/GenBank/DDBJ whole genome shotgun (WGS) entry which is preliminary data.</text>
</comment>